<dbReference type="PANTHER" id="PTHR24221:SF654">
    <property type="entry name" value="ATP-BINDING CASSETTE SUB-FAMILY B MEMBER 6"/>
    <property type="match status" value="1"/>
</dbReference>
<proteinExistence type="predicted"/>
<dbReference type="InterPro" id="IPR003593">
    <property type="entry name" value="AAA+_ATPase"/>
</dbReference>
<dbReference type="Pfam" id="PF00664">
    <property type="entry name" value="ABC_membrane"/>
    <property type="match status" value="1"/>
</dbReference>
<keyword evidence="2 8" id="KW-0812">Transmembrane</keyword>
<dbReference type="Gene3D" id="3.40.50.300">
    <property type="entry name" value="P-loop containing nucleotide triphosphate hydrolases"/>
    <property type="match status" value="1"/>
</dbReference>
<evidence type="ECO:0000256" key="5">
    <source>
        <dbReference type="ARBA" id="ARBA00022989"/>
    </source>
</evidence>
<feature type="domain" description="ABC transmembrane type-1" evidence="10">
    <location>
        <begin position="29"/>
        <end position="305"/>
    </location>
</feature>
<feature type="region of interest" description="Disordered" evidence="7">
    <location>
        <begin position="566"/>
        <end position="597"/>
    </location>
</feature>
<dbReference type="SUPFAM" id="SSF90123">
    <property type="entry name" value="ABC transporter transmembrane region"/>
    <property type="match status" value="1"/>
</dbReference>
<keyword evidence="3" id="KW-0547">Nucleotide-binding</keyword>
<feature type="transmembrane region" description="Helical" evidence="8">
    <location>
        <begin position="20"/>
        <end position="43"/>
    </location>
</feature>
<dbReference type="SUPFAM" id="SSF52540">
    <property type="entry name" value="P-loop containing nucleoside triphosphate hydrolases"/>
    <property type="match status" value="1"/>
</dbReference>
<evidence type="ECO:0000256" key="3">
    <source>
        <dbReference type="ARBA" id="ARBA00022741"/>
    </source>
</evidence>
<evidence type="ECO:0000256" key="8">
    <source>
        <dbReference type="SAM" id="Phobius"/>
    </source>
</evidence>
<evidence type="ECO:0000256" key="7">
    <source>
        <dbReference type="SAM" id="MobiDB-lite"/>
    </source>
</evidence>
<organism evidence="11 12">
    <name type="scientific">Plantactinospora veratri</name>
    <dbReference type="NCBI Taxonomy" id="1436122"/>
    <lineage>
        <taxon>Bacteria</taxon>
        <taxon>Bacillati</taxon>
        <taxon>Actinomycetota</taxon>
        <taxon>Actinomycetes</taxon>
        <taxon>Micromonosporales</taxon>
        <taxon>Micromonosporaceae</taxon>
        <taxon>Plantactinospora</taxon>
    </lineage>
</organism>
<feature type="transmembrane region" description="Helical" evidence="8">
    <location>
        <begin position="164"/>
        <end position="182"/>
    </location>
</feature>
<feature type="transmembrane region" description="Helical" evidence="8">
    <location>
        <begin position="283"/>
        <end position="304"/>
    </location>
</feature>
<feature type="transmembrane region" description="Helical" evidence="8">
    <location>
        <begin position="252"/>
        <end position="271"/>
    </location>
</feature>
<sequence>MAADGNRPVQADGNRLLRQAIAYGGGWTVALGAAALFGAVAELLLPAALGLAVDAALGGADRWWPLAACGLVLLIVATDTLSNLAAGAGTARTTARLRHRLLGHLLALDPRRATRYPVGDLVGRLVGQAADSGQAGSTVVFGVAAALPPLGSVVALLLLDWRLAATFGAGLLLLAAGLRAFVTDASAAAAGYLGVQGRIAGRLAEALHGSRTIAAAGTVRAEIDRVLEPLPLLRAHGTRTWTTLARASGRTAALAPLLQLTIVAVGGWSVAQGRLTPGQLFAAVQYAALGAGLGSVVATLNRLVRTRAGAQRVAAVLAEPPRRYGTAPLPDGTGRLVLAGVTVYADDGRPVLDGIDLRVPPGATIAVVGPSGAGKSTLAAVAGRLRDPDAGEVLLDGVPLRRLSRSALRQAVGYGFERPVLVGETIAEAVMLGDAADAEARLGAVARAAAIDEFVERLPDGYHSRLDATPMSGGEAQRLGLARALHAQRLLILDDATSSLDTATEHRIAAAVAAHPDRRTRLVVTHRVATAAAAELVAWLDGGRLRGVGPHRRLWRDPAYRGVFAASAPPRTEPASPGADAAEPPVGTAEPPVEAVR</sequence>
<dbReference type="InterPro" id="IPR011527">
    <property type="entry name" value="ABC1_TM_dom"/>
</dbReference>
<dbReference type="GO" id="GO:0005524">
    <property type="term" value="F:ATP binding"/>
    <property type="evidence" value="ECO:0007669"/>
    <property type="project" value="UniProtKB-KW"/>
</dbReference>
<evidence type="ECO:0000256" key="2">
    <source>
        <dbReference type="ARBA" id="ARBA00022692"/>
    </source>
</evidence>
<evidence type="ECO:0000256" key="1">
    <source>
        <dbReference type="ARBA" id="ARBA00004651"/>
    </source>
</evidence>
<keyword evidence="6 8" id="KW-0472">Membrane</keyword>
<keyword evidence="4 11" id="KW-0067">ATP-binding</keyword>
<accession>A0ABU7SEN3</accession>
<evidence type="ECO:0000256" key="6">
    <source>
        <dbReference type="ARBA" id="ARBA00023136"/>
    </source>
</evidence>
<dbReference type="SMART" id="SM00382">
    <property type="entry name" value="AAA"/>
    <property type="match status" value="1"/>
</dbReference>
<reference evidence="11 12" key="1">
    <citation type="submission" date="2024-01" db="EMBL/GenBank/DDBJ databases">
        <title>Genome insights into Plantactinospora veratri sp. nov.</title>
        <authorList>
            <person name="Wang L."/>
        </authorList>
    </citation>
    <scope>NUCLEOTIDE SEQUENCE [LARGE SCALE GENOMIC DNA]</scope>
    <source>
        <strain evidence="11 12">NEAU-FHS4</strain>
    </source>
</reference>
<dbReference type="Pfam" id="PF00005">
    <property type="entry name" value="ABC_tran"/>
    <property type="match status" value="1"/>
</dbReference>
<dbReference type="InterPro" id="IPR039421">
    <property type="entry name" value="Type_1_exporter"/>
</dbReference>
<dbReference type="InterPro" id="IPR036640">
    <property type="entry name" value="ABC1_TM_sf"/>
</dbReference>
<keyword evidence="5 8" id="KW-1133">Transmembrane helix</keyword>
<evidence type="ECO:0000313" key="12">
    <source>
        <dbReference type="Proteomes" id="UP001339911"/>
    </source>
</evidence>
<feature type="transmembrane region" description="Helical" evidence="8">
    <location>
        <begin position="63"/>
        <end position="86"/>
    </location>
</feature>
<comment type="subcellular location">
    <subcellularLocation>
        <location evidence="1">Cell membrane</location>
        <topology evidence="1">Multi-pass membrane protein</topology>
    </subcellularLocation>
</comment>
<evidence type="ECO:0000259" key="10">
    <source>
        <dbReference type="PROSITE" id="PS50929"/>
    </source>
</evidence>
<evidence type="ECO:0000259" key="9">
    <source>
        <dbReference type="PROSITE" id="PS50893"/>
    </source>
</evidence>
<feature type="domain" description="ABC transporter" evidence="9">
    <location>
        <begin position="336"/>
        <end position="567"/>
    </location>
</feature>
<feature type="transmembrane region" description="Helical" evidence="8">
    <location>
        <begin position="139"/>
        <end position="158"/>
    </location>
</feature>
<gene>
    <name evidence="11" type="ORF">V1634_16300</name>
</gene>
<dbReference type="RefSeq" id="WP_331208674.1">
    <property type="nucleotide sequence ID" value="NZ_JAZGQL010000010.1"/>
</dbReference>
<dbReference type="PROSITE" id="PS50929">
    <property type="entry name" value="ABC_TM1F"/>
    <property type="match status" value="1"/>
</dbReference>
<name>A0ABU7SEN3_9ACTN</name>
<comment type="caution">
    <text evidence="11">The sequence shown here is derived from an EMBL/GenBank/DDBJ whole genome shotgun (WGS) entry which is preliminary data.</text>
</comment>
<dbReference type="InterPro" id="IPR003439">
    <property type="entry name" value="ABC_transporter-like_ATP-bd"/>
</dbReference>
<dbReference type="PROSITE" id="PS50893">
    <property type="entry name" value="ABC_TRANSPORTER_2"/>
    <property type="match status" value="1"/>
</dbReference>
<evidence type="ECO:0000313" key="11">
    <source>
        <dbReference type="EMBL" id="MEE6308391.1"/>
    </source>
</evidence>
<dbReference type="Gene3D" id="1.20.1560.10">
    <property type="entry name" value="ABC transporter type 1, transmembrane domain"/>
    <property type="match status" value="1"/>
</dbReference>
<keyword evidence="12" id="KW-1185">Reference proteome</keyword>
<dbReference type="InterPro" id="IPR027417">
    <property type="entry name" value="P-loop_NTPase"/>
</dbReference>
<dbReference type="InterPro" id="IPR017871">
    <property type="entry name" value="ABC_transporter-like_CS"/>
</dbReference>
<protein>
    <submittedName>
        <fullName evidence="11">ABC transporter ATP-binding protein</fullName>
    </submittedName>
</protein>
<dbReference type="EMBL" id="JAZGQL010000010">
    <property type="protein sequence ID" value="MEE6308391.1"/>
    <property type="molecule type" value="Genomic_DNA"/>
</dbReference>
<dbReference type="PROSITE" id="PS00211">
    <property type="entry name" value="ABC_TRANSPORTER_1"/>
    <property type="match status" value="1"/>
</dbReference>
<evidence type="ECO:0000256" key="4">
    <source>
        <dbReference type="ARBA" id="ARBA00022840"/>
    </source>
</evidence>
<dbReference type="PANTHER" id="PTHR24221">
    <property type="entry name" value="ATP-BINDING CASSETTE SUB-FAMILY B"/>
    <property type="match status" value="1"/>
</dbReference>
<dbReference type="Proteomes" id="UP001339911">
    <property type="component" value="Unassembled WGS sequence"/>
</dbReference>